<organism evidence="3 4">
    <name type="scientific">Streptacidiphilus alkalitolerans</name>
    <dbReference type="NCBI Taxonomy" id="3342712"/>
    <lineage>
        <taxon>Bacteria</taxon>
        <taxon>Bacillati</taxon>
        <taxon>Actinomycetota</taxon>
        <taxon>Actinomycetes</taxon>
        <taxon>Kitasatosporales</taxon>
        <taxon>Streptomycetaceae</taxon>
        <taxon>Streptacidiphilus</taxon>
    </lineage>
</organism>
<sequence length="264" mass="27121">MTETTDQPPTSTDSPPNALARTVLAIGAAAVTVLLTAAAFWLSYEHLHDTAVQHGLQDAARAWAWPATVDMFIVIGELLVLRGSLARRVDGFAIALTALGSGGSIALNVAGTGAHHQLLDYVVSAVPPVAALLAFGALMRQLHAHLAPAASPAPAVDVVHSMEPVLDAVEADPDADDAPAADDDARQVTPLIPYEPGTPLQDAIVAAAAVFPDGASSAALAAALADQHGLETSPAYVRAALSRHRKQQAQRPAAEPQQGTGGYL</sequence>
<gene>
    <name evidence="3" type="ORF">ACEZDG_14565</name>
</gene>
<feature type="transmembrane region" description="Helical" evidence="2">
    <location>
        <begin position="23"/>
        <end position="42"/>
    </location>
</feature>
<dbReference type="Pfam" id="PF10935">
    <property type="entry name" value="DUF2637"/>
    <property type="match status" value="1"/>
</dbReference>
<protein>
    <submittedName>
        <fullName evidence="3">DUF2637 domain-containing protein</fullName>
    </submittedName>
</protein>
<proteinExistence type="predicted"/>
<dbReference type="RefSeq" id="WP_380508216.1">
    <property type="nucleotide sequence ID" value="NZ_JBHEZX010000005.1"/>
</dbReference>
<keyword evidence="2" id="KW-1133">Transmembrane helix</keyword>
<accession>A0ABV6V9T8</accession>
<keyword evidence="2" id="KW-0472">Membrane</keyword>
<name>A0ABV6V9T8_9ACTN</name>
<comment type="caution">
    <text evidence="3">The sequence shown here is derived from an EMBL/GenBank/DDBJ whole genome shotgun (WGS) entry which is preliminary data.</text>
</comment>
<feature type="region of interest" description="Disordered" evidence="1">
    <location>
        <begin position="241"/>
        <end position="264"/>
    </location>
</feature>
<dbReference type="InterPro" id="IPR021235">
    <property type="entry name" value="DUF2637"/>
</dbReference>
<dbReference type="Proteomes" id="UP001592582">
    <property type="component" value="Unassembled WGS sequence"/>
</dbReference>
<reference evidence="3 4" key="1">
    <citation type="submission" date="2024-09" db="EMBL/GenBank/DDBJ databases">
        <authorList>
            <person name="Lee S.D."/>
        </authorList>
    </citation>
    <scope>NUCLEOTIDE SEQUENCE [LARGE SCALE GENOMIC DNA]</scope>
    <source>
        <strain evidence="3 4">N1-1</strain>
    </source>
</reference>
<keyword evidence="4" id="KW-1185">Reference proteome</keyword>
<evidence type="ECO:0000256" key="2">
    <source>
        <dbReference type="SAM" id="Phobius"/>
    </source>
</evidence>
<keyword evidence="2" id="KW-0812">Transmembrane</keyword>
<feature type="transmembrane region" description="Helical" evidence="2">
    <location>
        <begin position="118"/>
        <end position="138"/>
    </location>
</feature>
<evidence type="ECO:0000313" key="3">
    <source>
        <dbReference type="EMBL" id="MFC1410489.1"/>
    </source>
</evidence>
<evidence type="ECO:0000313" key="4">
    <source>
        <dbReference type="Proteomes" id="UP001592582"/>
    </source>
</evidence>
<dbReference type="EMBL" id="JBHEZX010000005">
    <property type="protein sequence ID" value="MFC1410489.1"/>
    <property type="molecule type" value="Genomic_DNA"/>
</dbReference>
<feature type="transmembrane region" description="Helical" evidence="2">
    <location>
        <begin position="62"/>
        <end position="80"/>
    </location>
</feature>
<feature type="compositionally biased region" description="Low complexity" evidence="1">
    <location>
        <begin position="249"/>
        <end position="258"/>
    </location>
</feature>
<feature type="transmembrane region" description="Helical" evidence="2">
    <location>
        <begin position="92"/>
        <end position="112"/>
    </location>
</feature>
<evidence type="ECO:0000256" key="1">
    <source>
        <dbReference type="SAM" id="MobiDB-lite"/>
    </source>
</evidence>